<evidence type="ECO:0000256" key="5">
    <source>
        <dbReference type="ARBA" id="ARBA00022840"/>
    </source>
</evidence>
<evidence type="ECO:0000256" key="3">
    <source>
        <dbReference type="ARBA" id="ARBA00022448"/>
    </source>
</evidence>
<dbReference type="PROSITE" id="PS00211">
    <property type="entry name" value="ABC_TRANSPORTER_1"/>
    <property type="match status" value="1"/>
</dbReference>
<accession>A0A506U492</accession>
<dbReference type="OrthoDB" id="8456289at2"/>
<comment type="subcellular location">
    <subcellularLocation>
        <location evidence="1">Cell inner membrane</location>
        <topology evidence="1">Peripheral membrane protein</topology>
    </subcellularLocation>
</comment>
<sequence length="324" mass="34997">MTTLLEVDNVTMNFVVRGGLLQGVKGEVKAVNNVSLSIEKGRTLGVVGESGCGKSTLARIVVGLFPPSEGEIRFDGRQIAGASGPSDVDVSKRIQIIFQDPYSSLDPRQPIGNSIAEGLVIHGIGDRQSRRKAVLDILQLVGLPPQAADRYPHEFSGGQRQRIGIARALILEPEFVVCDEPTSALDVSVQAQILNLLKRLKSQLDLTLMFISHNLAVVQYIADDVLVMYLGSAVEMAPSETLFSNPRHPYTRALLSATPIADPDRRGERIKLSGELPSPLNPPTGCPFHPRCPLANERCQNEAPAIMAAGETRVACHAVEEGRD</sequence>
<dbReference type="Pfam" id="PF00005">
    <property type="entry name" value="ABC_tran"/>
    <property type="match status" value="1"/>
</dbReference>
<dbReference type="GO" id="GO:0015833">
    <property type="term" value="P:peptide transport"/>
    <property type="evidence" value="ECO:0007669"/>
    <property type="project" value="InterPro"/>
</dbReference>
<dbReference type="CDD" id="cd03257">
    <property type="entry name" value="ABC_NikE_OppD_transporters"/>
    <property type="match status" value="1"/>
</dbReference>
<dbReference type="NCBIfam" id="TIGR01727">
    <property type="entry name" value="oligo_HPY"/>
    <property type="match status" value="1"/>
</dbReference>
<dbReference type="GO" id="GO:0005886">
    <property type="term" value="C:plasma membrane"/>
    <property type="evidence" value="ECO:0007669"/>
    <property type="project" value="UniProtKB-SubCell"/>
</dbReference>
<keyword evidence="4" id="KW-0547">Nucleotide-binding</keyword>
<dbReference type="GO" id="GO:0016887">
    <property type="term" value="F:ATP hydrolysis activity"/>
    <property type="evidence" value="ECO:0007669"/>
    <property type="project" value="InterPro"/>
</dbReference>
<dbReference type="FunFam" id="3.40.50.300:FF:000016">
    <property type="entry name" value="Oligopeptide ABC transporter ATP-binding component"/>
    <property type="match status" value="1"/>
</dbReference>
<evidence type="ECO:0000259" key="6">
    <source>
        <dbReference type="PROSITE" id="PS50893"/>
    </source>
</evidence>
<dbReference type="InterPro" id="IPR027417">
    <property type="entry name" value="P-loop_NTPase"/>
</dbReference>
<keyword evidence="8" id="KW-1185">Reference proteome</keyword>
<evidence type="ECO:0000313" key="7">
    <source>
        <dbReference type="EMBL" id="TPW29203.1"/>
    </source>
</evidence>
<evidence type="ECO:0000256" key="1">
    <source>
        <dbReference type="ARBA" id="ARBA00004417"/>
    </source>
</evidence>
<dbReference type="Gene3D" id="3.40.50.300">
    <property type="entry name" value="P-loop containing nucleotide triphosphate hydrolases"/>
    <property type="match status" value="1"/>
</dbReference>
<evidence type="ECO:0000256" key="2">
    <source>
        <dbReference type="ARBA" id="ARBA00005417"/>
    </source>
</evidence>
<dbReference type="SUPFAM" id="SSF52540">
    <property type="entry name" value="P-loop containing nucleoside triphosphate hydrolases"/>
    <property type="match status" value="1"/>
</dbReference>
<reference evidence="7 8" key="1">
    <citation type="submission" date="2019-06" db="EMBL/GenBank/DDBJ databases">
        <authorList>
            <person name="Li M."/>
        </authorList>
    </citation>
    <scope>NUCLEOTIDE SEQUENCE [LARGE SCALE GENOMIC DNA]</scope>
    <source>
        <strain evidence="7 8">BGMRC2036</strain>
    </source>
</reference>
<dbReference type="NCBIfam" id="NF008453">
    <property type="entry name" value="PRK11308.1"/>
    <property type="match status" value="1"/>
</dbReference>
<dbReference type="PANTHER" id="PTHR43776:SF7">
    <property type="entry name" value="D,D-DIPEPTIDE TRANSPORT ATP-BINDING PROTEIN DDPF-RELATED"/>
    <property type="match status" value="1"/>
</dbReference>
<dbReference type="GO" id="GO:0005524">
    <property type="term" value="F:ATP binding"/>
    <property type="evidence" value="ECO:0007669"/>
    <property type="project" value="UniProtKB-KW"/>
</dbReference>
<keyword evidence="3" id="KW-0813">Transport</keyword>
<dbReference type="Pfam" id="PF08352">
    <property type="entry name" value="oligo_HPY"/>
    <property type="match status" value="1"/>
</dbReference>
<protein>
    <submittedName>
        <fullName evidence="7">Dipeptide ABC transporter ATP-binding protein</fullName>
    </submittedName>
</protein>
<dbReference type="GO" id="GO:0055085">
    <property type="term" value="P:transmembrane transport"/>
    <property type="evidence" value="ECO:0007669"/>
    <property type="project" value="UniProtKB-ARBA"/>
</dbReference>
<gene>
    <name evidence="7" type="ORF">FJU08_15245</name>
</gene>
<proteinExistence type="inferred from homology"/>
<dbReference type="AlphaFoldDB" id="A0A506U492"/>
<evidence type="ECO:0000313" key="8">
    <source>
        <dbReference type="Proteomes" id="UP000318801"/>
    </source>
</evidence>
<dbReference type="RefSeq" id="WP_141149877.1">
    <property type="nucleotide sequence ID" value="NZ_VHLG01000010.1"/>
</dbReference>
<dbReference type="InterPro" id="IPR013563">
    <property type="entry name" value="Oligopep_ABC_C"/>
</dbReference>
<feature type="domain" description="ABC transporter" evidence="6">
    <location>
        <begin position="5"/>
        <end position="255"/>
    </location>
</feature>
<dbReference type="PROSITE" id="PS50893">
    <property type="entry name" value="ABC_TRANSPORTER_2"/>
    <property type="match status" value="1"/>
</dbReference>
<comment type="caution">
    <text evidence="7">The sequence shown here is derived from an EMBL/GenBank/DDBJ whole genome shotgun (WGS) entry which is preliminary data.</text>
</comment>
<dbReference type="InterPro" id="IPR017871">
    <property type="entry name" value="ABC_transporter-like_CS"/>
</dbReference>
<keyword evidence="5 7" id="KW-0067">ATP-binding</keyword>
<dbReference type="Proteomes" id="UP000318801">
    <property type="component" value="Unassembled WGS sequence"/>
</dbReference>
<dbReference type="EMBL" id="VHLG01000010">
    <property type="protein sequence ID" value="TPW29203.1"/>
    <property type="molecule type" value="Genomic_DNA"/>
</dbReference>
<name>A0A506U492_9HYPH</name>
<dbReference type="InterPro" id="IPR050319">
    <property type="entry name" value="ABC_transp_ATP-bind"/>
</dbReference>
<organism evidence="7 8">
    <name type="scientific">Martelella alba</name>
    <dbReference type="NCBI Taxonomy" id="2590451"/>
    <lineage>
        <taxon>Bacteria</taxon>
        <taxon>Pseudomonadati</taxon>
        <taxon>Pseudomonadota</taxon>
        <taxon>Alphaproteobacteria</taxon>
        <taxon>Hyphomicrobiales</taxon>
        <taxon>Aurantimonadaceae</taxon>
        <taxon>Martelella</taxon>
    </lineage>
</organism>
<dbReference type="PANTHER" id="PTHR43776">
    <property type="entry name" value="TRANSPORT ATP-BINDING PROTEIN"/>
    <property type="match status" value="1"/>
</dbReference>
<comment type="similarity">
    <text evidence="2">Belongs to the ABC transporter superfamily.</text>
</comment>
<dbReference type="InterPro" id="IPR003439">
    <property type="entry name" value="ABC_transporter-like_ATP-bd"/>
</dbReference>
<dbReference type="SMART" id="SM00382">
    <property type="entry name" value="AAA"/>
    <property type="match status" value="1"/>
</dbReference>
<dbReference type="InterPro" id="IPR003593">
    <property type="entry name" value="AAA+_ATPase"/>
</dbReference>
<evidence type="ECO:0000256" key="4">
    <source>
        <dbReference type="ARBA" id="ARBA00022741"/>
    </source>
</evidence>